<gene>
    <name evidence="10" type="ORF">LZC95_03895</name>
</gene>
<feature type="transmembrane region" description="Helical" evidence="8">
    <location>
        <begin position="660"/>
        <end position="682"/>
    </location>
</feature>
<keyword evidence="6 8" id="KW-1133">Transmembrane helix</keyword>
<feature type="domain" description="CstA N-terminal" evidence="9">
    <location>
        <begin position="5"/>
        <end position="373"/>
    </location>
</feature>
<feature type="transmembrane region" description="Helical" evidence="8">
    <location>
        <begin position="583"/>
        <end position="608"/>
    </location>
</feature>
<evidence type="ECO:0000256" key="3">
    <source>
        <dbReference type="ARBA" id="ARBA00022448"/>
    </source>
</evidence>
<organism evidence="10 11">
    <name type="scientific">Pendulispora brunnea</name>
    <dbReference type="NCBI Taxonomy" id="2905690"/>
    <lineage>
        <taxon>Bacteria</taxon>
        <taxon>Pseudomonadati</taxon>
        <taxon>Myxococcota</taxon>
        <taxon>Myxococcia</taxon>
        <taxon>Myxococcales</taxon>
        <taxon>Sorangiineae</taxon>
        <taxon>Pendulisporaceae</taxon>
        <taxon>Pendulispora</taxon>
    </lineage>
</organism>
<feature type="transmembrane region" description="Helical" evidence="8">
    <location>
        <begin position="615"/>
        <end position="640"/>
    </location>
</feature>
<dbReference type="Pfam" id="PF02554">
    <property type="entry name" value="CstA"/>
    <property type="match status" value="2"/>
</dbReference>
<sequence>MHHAALWMLGALAVLAIAYRYYSAFLAAKVLCLDAGFRTPAHEFNDGHNFHPTNRWVLFGHHFAAITGAGPLIGPVLAAQFGFYPGFLWILFGVVLAGAVHDFVVLVASTRRKGKSLAEIARDELGPTLGTVTAVAILFIIVIALAGLGNVVVGALAESAWGVFTVSSSIPIALAMGIYIYKVRGGTTRGIREASLFGVVLLFAALILGKTVGDSSFAEHLKFSKTALTLGMGAYGFIASVLPVWLLLCPRDYLSSYLKIGTILLLVFGVIIVNPPIQMPGVTQWASGGGPILKGPLFPFVFITIACGAISGFHALVGSGTTPKMVNQETDCRAIGYGAMLMEGLVGITALIAACVMPPEDYVTINTDPKIAVVASSASQNEGLARSRAELEAAGVQFNEHDRGLLGLAPGASVGSLDGKKVPASKVLALSNPALAALGYHVDPTAPRATTLDDTDFARLGLHVKELPGLSQSAGEVVAARTGGGVSLAVGMARVFSGLPGMATLLSYWYHFAIMFEALFILTTIDTGTRIGRFLMQEFLGRLRPELGVRSESGKQNMAGGILATLIIVGGWTYFILTGTITTLWPMFGVANQLLACCALAVGTTILLRDAKRRVYALVTALPLVFVATTTITAGVQSIFTLYLPMTSNPATATNGYINVSVTTLLLVCVVMIIGGSALRWLSVIRTPRRQELIAAE</sequence>
<evidence type="ECO:0000256" key="2">
    <source>
        <dbReference type="ARBA" id="ARBA00007755"/>
    </source>
</evidence>
<dbReference type="InterPro" id="IPR003706">
    <property type="entry name" value="CstA_N"/>
</dbReference>
<keyword evidence="7 8" id="KW-0472">Membrane</keyword>
<evidence type="ECO:0000256" key="6">
    <source>
        <dbReference type="ARBA" id="ARBA00022989"/>
    </source>
</evidence>
<protein>
    <submittedName>
        <fullName evidence="10">Carbon starvation protein A</fullName>
    </submittedName>
</protein>
<dbReference type="RefSeq" id="WP_394846592.1">
    <property type="nucleotide sequence ID" value="NZ_CP089982.1"/>
</dbReference>
<feature type="domain" description="CstA N-terminal" evidence="9">
    <location>
        <begin position="461"/>
        <end position="634"/>
    </location>
</feature>
<dbReference type="InterPro" id="IPR051605">
    <property type="entry name" value="CstA"/>
</dbReference>
<feature type="transmembrane region" description="Helical" evidence="8">
    <location>
        <begin position="129"/>
        <end position="153"/>
    </location>
</feature>
<evidence type="ECO:0000256" key="1">
    <source>
        <dbReference type="ARBA" id="ARBA00004651"/>
    </source>
</evidence>
<feature type="transmembrane region" description="Helical" evidence="8">
    <location>
        <begin position="159"/>
        <end position="181"/>
    </location>
</feature>
<evidence type="ECO:0000259" key="9">
    <source>
        <dbReference type="Pfam" id="PF02554"/>
    </source>
</evidence>
<keyword evidence="3" id="KW-0813">Transport</keyword>
<evidence type="ECO:0000256" key="7">
    <source>
        <dbReference type="ARBA" id="ARBA00023136"/>
    </source>
</evidence>
<feature type="transmembrane region" description="Helical" evidence="8">
    <location>
        <begin position="232"/>
        <end position="249"/>
    </location>
</feature>
<name>A0ABZ2KEI1_9BACT</name>
<evidence type="ECO:0000313" key="11">
    <source>
        <dbReference type="Proteomes" id="UP001379533"/>
    </source>
</evidence>
<accession>A0ABZ2KEI1</accession>
<feature type="transmembrane region" description="Helical" evidence="8">
    <location>
        <begin position="193"/>
        <end position="212"/>
    </location>
</feature>
<feature type="transmembrane region" description="Helical" evidence="8">
    <location>
        <begin position="87"/>
        <end position="108"/>
    </location>
</feature>
<dbReference type="PANTHER" id="PTHR30252">
    <property type="entry name" value="INNER MEMBRANE PEPTIDE TRANSPORTER"/>
    <property type="match status" value="1"/>
</dbReference>
<dbReference type="Proteomes" id="UP001379533">
    <property type="component" value="Chromosome"/>
</dbReference>
<proteinExistence type="inferred from homology"/>
<feature type="transmembrane region" description="Helical" evidence="8">
    <location>
        <begin position="558"/>
        <end position="577"/>
    </location>
</feature>
<evidence type="ECO:0000313" key="10">
    <source>
        <dbReference type="EMBL" id="WXA95980.1"/>
    </source>
</evidence>
<evidence type="ECO:0000256" key="5">
    <source>
        <dbReference type="ARBA" id="ARBA00022692"/>
    </source>
</evidence>
<feature type="transmembrane region" description="Helical" evidence="8">
    <location>
        <begin position="297"/>
        <end position="317"/>
    </location>
</feature>
<feature type="transmembrane region" description="Helical" evidence="8">
    <location>
        <begin position="337"/>
        <end position="359"/>
    </location>
</feature>
<evidence type="ECO:0000256" key="4">
    <source>
        <dbReference type="ARBA" id="ARBA00022475"/>
    </source>
</evidence>
<dbReference type="PANTHER" id="PTHR30252:SF3">
    <property type="entry name" value="PYRUVATE_PROTON SYMPORTER BTST"/>
    <property type="match status" value="1"/>
</dbReference>
<evidence type="ECO:0000256" key="8">
    <source>
        <dbReference type="SAM" id="Phobius"/>
    </source>
</evidence>
<reference evidence="10 11" key="1">
    <citation type="submission" date="2021-12" db="EMBL/GenBank/DDBJ databases">
        <title>Discovery of the Pendulisporaceae a myxobacterial family with distinct sporulation behavior and unique specialized metabolism.</title>
        <authorList>
            <person name="Garcia R."/>
            <person name="Popoff A."/>
            <person name="Bader C.D."/>
            <person name="Loehr J."/>
            <person name="Walesch S."/>
            <person name="Walt C."/>
            <person name="Boldt J."/>
            <person name="Bunk B."/>
            <person name="Haeckl F.J.F.P.J."/>
            <person name="Gunesch A.P."/>
            <person name="Birkelbach J."/>
            <person name="Nuebel U."/>
            <person name="Pietschmann T."/>
            <person name="Bach T."/>
            <person name="Mueller R."/>
        </authorList>
    </citation>
    <scope>NUCLEOTIDE SEQUENCE [LARGE SCALE GENOMIC DNA]</scope>
    <source>
        <strain evidence="10 11">MSr12523</strain>
    </source>
</reference>
<keyword evidence="11" id="KW-1185">Reference proteome</keyword>
<keyword evidence="4" id="KW-1003">Cell membrane</keyword>
<comment type="subcellular location">
    <subcellularLocation>
        <location evidence="1">Cell membrane</location>
        <topology evidence="1">Multi-pass membrane protein</topology>
    </subcellularLocation>
</comment>
<feature type="transmembrane region" description="Helical" evidence="8">
    <location>
        <begin position="256"/>
        <end position="277"/>
    </location>
</feature>
<feature type="transmembrane region" description="Helical" evidence="8">
    <location>
        <begin position="508"/>
        <end position="525"/>
    </location>
</feature>
<comment type="similarity">
    <text evidence="2">Belongs to the peptide transporter carbon starvation (CstA) (TC 2.A.114) family.</text>
</comment>
<keyword evidence="5 8" id="KW-0812">Transmembrane</keyword>
<dbReference type="EMBL" id="CP089982">
    <property type="protein sequence ID" value="WXA95980.1"/>
    <property type="molecule type" value="Genomic_DNA"/>
</dbReference>